<dbReference type="InterPro" id="IPR047272">
    <property type="entry name" value="S49_SppA_C"/>
</dbReference>
<dbReference type="GO" id="GO:0008236">
    <property type="term" value="F:serine-type peptidase activity"/>
    <property type="evidence" value="ECO:0007669"/>
    <property type="project" value="UniProtKB-KW"/>
</dbReference>
<dbReference type="RefSeq" id="WP_145290173.1">
    <property type="nucleotide sequence ID" value="NZ_CP036291.1"/>
</dbReference>
<accession>A0A518DHA2</accession>
<proteinExistence type="inferred from homology"/>
<keyword evidence="3 6" id="KW-0378">Hydrolase</keyword>
<sequence length="383" mass="40684">MPRSAPTLLIHTRHGVALLALLVAGCSNHPAYVCMRGDITAKGAMKTSTVIDNNVTPVAARALPRSPKCSPKIAVIDVDGVLVNRNLVGLQSMGENPVALFREKLDAAAADPCVAAVVLRINSPGGGVTATDMMRHDLVAFKLRTGLPVIACLMDVGAGGAYCLATAADTVYAHPTTVTGGLGVILNLYDMEDALSQQNIFERAIKSGAMVDIGSPTRAMVEEEKTVLEDIAKQYHRRLRATVMEARSQLVQRLPEEVPVPGDRNGATGASAPTGKLPNEFAGTVFDGRVFTSEQALHFGLIDNVGYLDDALAAARGLGGVTTAKTVLYRRNTDRALTPYDITQNTPGGGLLPLSIPGYDRAQLPMFLYIWQPEPLYEKNGGP</sequence>
<protein>
    <submittedName>
        <fullName evidence="6">Signal peptide peptidase SppA</fullName>
        <ecNumber evidence="6">3.4.21.-</ecNumber>
    </submittedName>
</protein>
<dbReference type="AlphaFoldDB" id="A0A518DHA2"/>
<dbReference type="PANTHER" id="PTHR42987">
    <property type="entry name" value="PEPTIDASE S49"/>
    <property type="match status" value="1"/>
</dbReference>
<evidence type="ECO:0000313" key="6">
    <source>
        <dbReference type="EMBL" id="QDU90855.1"/>
    </source>
</evidence>
<gene>
    <name evidence="6" type="primary">sppA_4</name>
    <name evidence="6" type="ORF">Pla175_42680</name>
</gene>
<dbReference type="EC" id="3.4.21.-" evidence="6"/>
<dbReference type="KEGG" id="pnd:Pla175_42680"/>
<comment type="similarity">
    <text evidence="1">Belongs to the peptidase S49 family.</text>
</comment>
<organism evidence="6 7">
    <name type="scientific">Pirellulimonas nuda</name>
    <dbReference type="NCBI Taxonomy" id="2528009"/>
    <lineage>
        <taxon>Bacteria</taxon>
        <taxon>Pseudomonadati</taxon>
        <taxon>Planctomycetota</taxon>
        <taxon>Planctomycetia</taxon>
        <taxon>Pirellulales</taxon>
        <taxon>Lacipirellulaceae</taxon>
        <taxon>Pirellulimonas</taxon>
    </lineage>
</organism>
<evidence type="ECO:0000256" key="3">
    <source>
        <dbReference type="ARBA" id="ARBA00022801"/>
    </source>
</evidence>
<reference evidence="6 7" key="1">
    <citation type="submission" date="2019-02" db="EMBL/GenBank/DDBJ databases">
        <title>Deep-cultivation of Planctomycetes and their phenomic and genomic characterization uncovers novel biology.</title>
        <authorList>
            <person name="Wiegand S."/>
            <person name="Jogler M."/>
            <person name="Boedeker C."/>
            <person name="Pinto D."/>
            <person name="Vollmers J."/>
            <person name="Rivas-Marin E."/>
            <person name="Kohn T."/>
            <person name="Peeters S.H."/>
            <person name="Heuer A."/>
            <person name="Rast P."/>
            <person name="Oberbeckmann S."/>
            <person name="Bunk B."/>
            <person name="Jeske O."/>
            <person name="Meyerdierks A."/>
            <person name="Storesund J.E."/>
            <person name="Kallscheuer N."/>
            <person name="Luecker S."/>
            <person name="Lage O.M."/>
            <person name="Pohl T."/>
            <person name="Merkel B.J."/>
            <person name="Hornburger P."/>
            <person name="Mueller R.-W."/>
            <person name="Bruemmer F."/>
            <person name="Labrenz M."/>
            <person name="Spormann A.M."/>
            <person name="Op den Camp H."/>
            <person name="Overmann J."/>
            <person name="Amann R."/>
            <person name="Jetten M.S.M."/>
            <person name="Mascher T."/>
            <person name="Medema M.H."/>
            <person name="Devos D.P."/>
            <person name="Kaster A.-K."/>
            <person name="Ovreas L."/>
            <person name="Rohde M."/>
            <person name="Galperin M.Y."/>
            <person name="Jogler C."/>
        </authorList>
    </citation>
    <scope>NUCLEOTIDE SEQUENCE [LARGE SCALE GENOMIC DNA]</scope>
    <source>
        <strain evidence="6 7">Pla175</strain>
    </source>
</reference>
<dbReference type="PANTHER" id="PTHR42987:SF4">
    <property type="entry name" value="PROTEASE SOHB-RELATED"/>
    <property type="match status" value="1"/>
</dbReference>
<dbReference type="Gene3D" id="3.90.226.10">
    <property type="entry name" value="2-enoyl-CoA Hydratase, Chain A, domain 1"/>
    <property type="match status" value="2"/>
</dbReference>
<feature type="domain" description="Peptidase S49" evidence="5">
    <location>
        <begin position="144"/>
        <end position="251"/>
    </location>
</feature>
<evidence type="ECO:0000313" key="7">
    <source>
        <dbReference type="Proteomes" id="UP000317429"/>
    </source>
</evidence>
<dbReference type="OrthoDB" id="9764363at2"/>
<dbReference type="GO" id="GO:0006508">
    <property type="term" value="P:proteolysis"/>
    <property type="evidence" value="ECO:0007669"/>
    <property type="project" value="UniProtKB-KW"/>
</dbReference>
<dbReference type="InterPro" id="IPR029045">
    <property type="entry name" value="ClpP/crotonase-like_dom_sf"/>
</dbReference>
<evidence type="ECO:0000256" key="1">
    <source>
        <dbReference type="ARBA" id="ARBA00008683"/>
    </source>
</evidence>
<dbReference type="EMBL" id="CP036291">
    <property type="protein sequence ID" value="QDU90855.1"/>
    <property type="molecule type" value="Genomic_DNA"/>
</dbReference>
<keyword evidence="7" id="KW-1185">Reference proteome</keyword>
<keyword evidence="2" id="KW-0645">Protease</keyword>
<evidence type="ECO:0000256" key="2">
    <source>
        <dbReference type="ARBA" id="ARBA00022670"/>
    </source>
</evidence>
<evidence type="ECO:0000259" key="5">
    <source>
        <dbReference type="Pfam" id="PF01343"/>
    </source>
</evidence>
<keyword evidence="4" id="KW-0720">Serine protease</keyword>
<dbReference type="InterPro" id="IPR002142">
    <property type="entry name" value="Peptidase_S49"/>
</dbReference>
<dbReference type="SUPFAM" id="SSF52096">
    <property type="entry name" value="ClpP/crotonase"/>
    <property type="match status" value="1"/>
</dbReference>
<dbReference type="PROSITE" id="PS51257">
    <property type="entry name" value="PROKAR_LIPOPROTEIN"/>
    <property type="match status" value="1"/>
</dbReference>
<dbReference type="Pfam" id="PF01343">
    <property type="entry name" value="Peptidase_S49"/>
    <property type="match status" value="1"/>
</dbReference>
<dbReference type="CDD" id="cd07023">
    <property type="entry name" value="S49_Sppa_N_C"/>
    <property type="match status" value="1"/>
</dbReference>
<name>A0A518DHA2_9BACT</name>
<evidence type="ECO:0000256" key="4">
    <source>
        <dbReference type="ARBA" id="ARBA00022825"/>
    </source>
</evidence>
<dbReference type="Proteomes" id="UP000317429">
    <property type="component" value="Chromosome"/>
</dbReference>